<feature type="compositionally biased region" description="Low complexity" evidence="7">
    <location>
        <begin position="1"/>
        <end position="10"/>
    </location>
</feature>
<comment type="similarity">
    <text evidence="2">Belongs to the PpiC/parvulin rotamase family. PIN4 subfamily.</text>
</comment>
<keyword evidence="4 5" id="KW-0413">Isomerase</keyword>
<organism evidence="9 10">
    <name type="scientific">Naegleria fowleri</name>
    <name type="common">Brain eating amoeba</name>
    <dbReference type="NCBI Taxonomy" id="5763"/>
    <lineage>
        <taxon>Eukaryota</taxon>
        <taxon>Discoba</taxon>
        <taxon>Heterolobosea</taxon>
        <taxon>Tetramitia</taxon>
        <taxon>Eutetramitia</taxon>
        <taxon>Vahlkampfiidae</taxon>
        <taxon>Naegleria</taxon>
    </lineage>
</organism>
<dbReference type="VEuPathDB" id="AmoebaDB:FDP41_013314"/>
<dbReference type="Pfam" id="PF00639">
    <property type="entry name" value="Rotamase"/>
    <property type="match status" value="1"/>
</dbReference>
<dbReference type="PROSITE" id="PS50198">
    <property type="entry name" value="PPIC_PPIASE_2"/>
    <property type="match status" value="1"/>
</dbReference>
<dbReference type="PROSITE" id="PS01096">
    <property type="entry name" value="PPIC_PPIASE_1"/>
    <property type="match status" value="1"/>
</dbReference>
<protein>
    <recommendedName>
        <fullName evidence="6">Peptidyl-prolyl cis-trans isomerase</fullName>
        <ecNumber evidence="6">5.2.1.8</ecNumber>
    </recommendedName>
</protein>
<reference evidence="9 10" key="1">
    <citation type="journal article" date="2019" name="Sci. Rep.">
        <title>Nanopore sequencing improves the draft genome of the human pathogenic amoeba Naegleria fowleri.</title>
        <authorList>
            <person name="Liechti N."/>
            <person name="Schurch N."/>
            <person name="Bruggmann R."/>
            <person name="Wittwer M."/>
        </authorList>
    </citation>
    <scope>NUCLEOTIDE SEQUENCE [LARGE SCALE GENOMIC DNA]</scope>
    <source>
        <strain evidence="9 10">ATCC 30894</strain>
    </source>
</reference>
<dbReference type="VEuPathDB" id="AmoebaDB:NfTy_036890"/>
<comment type="caution">
    <text evidence="9">The sequence shown here is derived from an EMBL/GenBank/DDBJ whole genome shotgun (WGS) entry which is preliminary data.</text>
</comment>
<evidence type="ECO:0000313" key="9">
    <source>
        <dbReference type="EMBL" id="KAF0980831.1"/>
    </source>
</evidence>
<sequence>MAPKKASSSSSKDKGGDKKGGSSEKGGGSQKLGTCKEVNARHILCEKMGKAEEVMKKLQEGWLSRDEKVPPSEFAKLAEQYSDCSSKNKGGSLGWFGRGKMVGAFQDVAFNTPVGEVSKIFKTEHGYHIVLVEGRRN</sequence>
<gene>
    <name evidence="9" type="ORF">FDP41_013314</name>
</gene>
<evidence type="ECO:0000256" key="2">
    <source>
        <dbReference type="ARBA" id="ARBA00010242"/>
    </source>
</evidence>
<evidence type="ECO:0000256" key="4">
    <source>
        <dbReference type="ARBA" id="ARBA00023235"/>
    </source>
</evidence>
<evidence type="ECO:0000256" key="1">
    <source>
        <dbReference type="ARBA" id="ARBA00000971"/>
    </source>
</evidence>
<dbReference type="VEuPathDB" id="AmoebaDB:NF0038100"/>
<name>A0A6A5C1G8_NAEFO</name>
<dbReference type="GO" id="GO:0003677">
    <property type="term" value="F:DNA binding"/>
    <property type="evidence" value="ECO:0007669"/>
    <property type="project" value="InterPro"/>
</dbReference>
<dbReference type="GeneID" id="68120529"/>
<dbReference type="Proteomes" id="UP000444721">
    <property type="component" value="Unassembled WGS sequence"/>
</dbReference>
<dbReference type="AlphaFoldDB" id="A0A6A5C1G8"/>
<evidence type="ECO:0000256" key="7">
    <source>
        <dbReference type="SAM" id="MobiDB-lite"/>
    </source>
</evidence>
<evidence type="ECO:0000256" key="5">
    <source>
        <dbReference type="PROSITE-ProRule" id="PRU00278"/>
    </source>
</evidence>
<dbReference type="EMBL" id="VFQX01000017">
    <property type="protein sequence ID" value="KAF0980831.1"/>
    <property type="molecule type" value="Genomic_DNA"/>
</dbReference>
<keyword evidence="3 5" id="KW-0697">Rotamase</keyword>
<dbReference type="SUPFAM" id="SSF54534">
    <property type="entry name" value="FKBP-like"/>
    <property type="match status" value="1"/>
</dbReference>
<dbReference type="InterPro" id="IPR046357">
    <property type="entry name" value="PPIase_dom_sf"/>
</dbReference>
<evidence type="ECO:0000256" key="3">
    <source>
        <dbReference type="ARBA" id="ARBA00023110"/>
    </source>
</evidence>
<dbReference type="OMA" id="NAINVRH"/>
<dbReference type="InterPro" id="IPR043323">
    <property type="entry name" value="PIN4"/>
</dbReference>
<comment type="catalytic activity">
    <reaction evidence="1 6">
        <text>[protein]-peptidylproline (omega=180) = [protein]-peptidylproline (omega=0)</text>
        <dbReference type="Rhea" id="RHEA:16237"/>
        <dbReference type="Rhea" id="RHEA-COMP:10747"/>
        <dbReference type="Rhea" id="RHEA-COMP:10748"/>
        <dbReference type="ChEBI" id="CHEBI:83833"/>
        <dbReference type="ChEBI" id="CHEBI:83834"/>
        <dbReference type="EC" id="5.2.1.8"/>
    </reaction>
</comment>
<dbReference type="GO" id="GO:0006364">
    <property type="term" value="P:rRNA processing"/>
    <property type="evidence" value="ECO:0007669"/>
    <property type="project" value="InterPro"/>
</dbReference>
<dbReference type="Gene3D" id="3.10.50.40">
    <property type="match status" value="1"/>
</dbReference>
<dbReference type="OrthoDB" id="1911748at2759"/>
<feature type="domain" description="PpiC" evidence="8">
    <location>
        <begin position="35"/>
        <end position="134"/>
    </location>
</feature>
<accession>A0A6A5C1G8</accession>
<keyword evidence="10" id="KW-1185">Reference proteome</keyword>
<dbReference type="EC" id="5.2.1.8" evidence="6"/>
<feature type="compositionally biased region" description="Basic and acidic residues" evidence="7">
    <location>
        <begin position="11"/>
        <end position="22"/>
    </location>
</feature>
<dbReference type="PANTHER" id="PTHR45995">
    <property type="match status" value="1"/>
</dbReference>
<dbReference type="GO" id="GO:0003755">
    <property type="term" value="F:peptidyl-prolyl cis-trans isomerase activity"/>
    <property type="evidence" value="ECO:0007669"/>
    <property type="project" value="UniProtKB-UniRule"/>
</dbReference>
<dbReference type="InterPro" id="IPR000297">
    <property type="entry name" value="PPIase_PpiC"/>
</dbReference>
<dbReference type="RefSeq" id="XP_044565544.1">
    <property type="nucleotide sequence ID" value="XM_044703931.1"/>
</dbReference>
<proteinExistence type="inferred from homology"/>
<evidence type="ECO:0000313" key="10">
    <source>
        <dbReference type="Proteomes" id="UP000444721"/>
    </source>
</evidence>
<dbReference type="InterPro" id="IPR023058">
    <property type="entry name" value="PPIase_PpiC_CS"/>
</dbReference>
<evidence type="ECO:0000256" key="6">
    <source>
        <dbReference type="RuleBase" id="RU363014"/>
    </source>
</evidence>
<evidence type="ECO:0000259" key="8">
    <source>
        <dbReference type="PROSITE" id="PS50198"/>
    </source>
</evidence>
<feature type="region of interest" description="Disordered" evidence="7">
    <location>
        <begin position="1"/>
        <end position="33"/>
    </location>
</feature>